<dbReference type="EMBL" id="AP011671">
    <property type="protein sequence ID" value="BAL53901.1"/>
    <property type="molecule type" value="Genomic_DNA"/>
</dbReference>
<dbReference type="Gene3D" id="3.40.50.2300">
    <property type="match status" value="1"/>
</dbReference>
<proteinExistence type="predicted"/>
<feature type="domain" description="Phosphotyrosine protein phosphatase I" evidence="1">
    <location>
        <begin position="1"/>
        <end position="130"/>
    </location>
</feature>
<dbReference type="InterPro" id="IPR023485">
    <property type="entry name" value="Ptyr_pPase"/>
</dbReference>
<evidence type="ECO:0000313" key="2">
    <source>
        <dbReference type="EMBL" id="BAL53901.1"/>
    </source>
</evidence>
<reference evidence="2" key="1">
    <citation type="journal article" date="2005" name="Environ. Microbiol.">
        <title>Genetic and functional properties of uncultivated thermophilic crenarchaeotes from a subsurface gold mine as revealed by analysis of genome fragments.</title>
        <authorList>
            <person name="Nunoura T."/>
            <person name="Hirayama H."/>
            <person name="Takami H."/>
            <person name="Oida H."/>
            <person name="Nishi S."/>
            <person name="Shimamura S."/>
            <person name="Suzuki Y."/>
            <person name="Inagaki F."/>
            <person name="Takai K."/>
            <person name="Nealson K.H."/>
            <person name="Horikoshi K."/>
        </authorList>
    </citation>
    <scope>NUCLEOTIDE SEQUENCE</scope>
</reference>
<sequence>MAVGLLRARLAGDGRADWSVRSAGTWTVEGRPASLYSIQVMEEKGIDLRDHRSHKLTAEDMAKADLILTMELSQAEAIRAEFPAQAHKVYALSEMVGLRYDVEDPYGSAIEDYRLCAAELEDLIERGYPRIIELASPPAGSTSPQ</sequence>
<dbReference type="SUPFAM" id="SSF52788">
    <property type="entry name" value="Phosphotyrosine protein phosphatases I"/>
    <property type="match status" value="1"/>
</dbReference>
<organism evidence="2">
    <name type="scientific">uncultured prokaryote</name>
    <dbReference type="NCBI Taxonomy" id="198431"/>
    <lineage>
        <taxon>unclassified sequences</taxon>
        <taxon>environmental samples</taxon>
    </lineage>
</organism>
<dbReference type="InterPro" id="IPR050438">
    <property type="entry name" value="LMW_PTPase"/>
</dbReference>
<dbReference type="AlphaFoldDB" id="H5SCL5"/>
<evidence type="ECO:0000259" key="1">
    <source>
        <dbReference type="SMART" id="SM00226"/>
    </source>
</evidence>
<dbReference type="InterPro" id="IPR036196">
    <property type="entry name" value="Ptyr_pPase_sf"/>
</dbReference>
<protein>
    <submittedName>
        <fullName evidence="2">Protein tyrosine phosphatase</fullName>
    </submittedName>
</protein>
<dbReference type="PANTHER" id="PTHR11717:SF31">
    <property type="entry name" value="LOW MOLECULAR WEIGHT PROTEIN-TYROSINE-PHOSPHATASE ETP-RELATED"/>
    <property type="match status" value="1"/>
</dbReference>
<gene>
    <name evidence="2" type="ORF">HGMM_F11C09C09</name>
</gene>
<reference evidence="2" key="2">
    <citation type="journal article" date="2012" name="PLoS ONE">
        <title>A Deeply Branching Thermophilic Bacterium with an Ancient Acetyl-CoA Pathway Dominates a Subsurface Ecosystem.</title>
        <authorList>
            <person name="Takami H."/>
            <person name="Noguchi H."/>
            <person name="Takaki Y."/>
            <person name="Uchiyama I."/>
            <person name="Toyoda A."/>
            <person name="Nishi S."/>
            <person name="Chee G.-J."/>
            <person name="Arai W."/>
            <person name="Nunoura T."/>
            <person name="Itoh T."/>
            <person name="Hattori M."/>
            <person name="Takai K."/>
        </authorList>
    </citation>
    <scope>NUCLEOTIDE SEQUENCE</scope>
</reference>
<accession>H5SCL5</accession>
<dbReference type="SMART" id="SM00226">
    <property type="entry name" value="LMWPc"/>
    <property type="match status" value="1"/>
</dbReference>
<dbReference type="GO" id="GO:0004725">
    <property type="term" value="F:protein tyrosine phosphatase activity"/>
    <property type="evidence" value="ECO:0007669"/>
    <property type="project" value="TreeGrafter"/>
</dbReference>
<dbReference type="Pfam" id="PF01451">
    <property type="entry name" value="LMWPc"/>
    <property type="match status" value="1"/>
</dbReference>
<dbReference type="PANTHER" id="PTHR11717">
    <property type="entry name" value="LOW MOLECULAR WEIGHT PROTEIN TYROSINE PHOSPHATASE"/>
    <property type="match status" value="1"/>
</dbReference>
<name>H5SCL5_9ZZZZ</name>